<evidence type="ECO:0000256" key="1">
    <source>
        <dbReference type="SAM" id="MobiDB-lite"/>
    </source>
</evidence>
<evidence type="ECO:0000313" key="4">
    <source>
        <dbReference type="Proteomes" id="UP000762676"/>
    </source>
</evidence>
<sequence length="575" mass="64901">MQHSRKLQSSLDISNPIGTKMDAPNVTSVSLDELTFDLSGDNAEAPNKYNNNSNKAIGTFENHGVGLRGTKPDKYILEQEPLVQAQQTETDTDQIEIHSNKLTEENDFEVDIPPLSLFPSSKGTNSDDSDSEFEVPEREDSQTQNSQICTEEVSHATDQKKKFSPEEPDSLKFQPEILTPRDKTATDLTLPLETTKQTNFTDPVLIEAPAEFADDVEPQLANDAPQNAFSGVSIHIPHISDEKEEDKSLDQLKDSEITISNDQTDIQKPDIVTTAEDWEDVQTVEPEFIEAGVKSGGAAFESKPLLTFTETWKNFEAKDYSSVKGDIRPRVERKGFSAFTHMLFGPPKLQADLVPQRDLVFCIASTPFDNDCREHIQVLQTVYRCLTGSKFDCQRYGNHWEEIGFQGRDPATDLRGAGMLALLHLLFFLRDPGTKDLARDVYKLSLHPTQNFPFCVMGINLSRICIQVLREEIYNREINKRKDVIATVNNIYAALYLHLYKLWKQGKTISDSGFVLKDVETYSRKNVKTIFKDLELYEKMKKQQGPLGEPTEAEPSFFSVCKEDQCDTKSAAELY</sequence>
<dbReference type="PANTHER" id="PTHR12771">
    <property type="entry name" value="ENGULFMENT AND CELL MOTILITY"/>
    <property type="match status" value="1"/>
</dbReference>
<feature type="region of interest" description="Disordered" evidence="1">
    <location>
        <begin position="1"/>
        <end position="24"/>
    </location>
</feature>
<dbReference type="AlphaFoldDB" id="A0AAV4I934"/>
<feature type="region of interest" description="Disordered" evidence="1">
    <location>
        <begin position="102"/>
        <end position="173"/>
    </location>
</feature>
<evidence type="ECO:0000313" key="3">
    <source>
        <dbReference type="EMBL" id="GFS05604.1"/>
    </source>
</evidence>
<proteinExistence type="predicted"/>
<evidence type="ECO:0000259" key="2">
    <source>
        <dbReference type="PROSITE" id="PS51335"/>
    </source>
</evidence>
<comment type="caution">
    <text evidence="3">The sequence shown here is derived from an EMBL/GenBank/DDBJ whole genome shotgun (WGS) entry which is preliminary data.</text>
</comment>
<feature type="compositionally biased region" description="Polar residues" evidence="1">
    <location>
        <begin position="7"/>
        <end position="17"/>
    </location>
</feature>
<dbReference type="PANTHER" id="PTHR12771:SF2">
    <property type="entry name" value="ELMO DOMAIN-CONTAINING PROTEIN 3"/>
    <property type="match status" value="1"/>
</dbReference>
<reference evidence="3 4" key="1">
    <citation type="journal article" date="2021" name="Elife">
        <title>Chloroplast acquisition without the gene transfer in kleptoplastic sea slugs, Plakobranchus ocellatus.</title>
        <authorList>
            <person name="Maeda T."/>
            <person name="Takahashi S."/>
            <person name="Yoshida T."/>
            <person name="Shimamura S."/>
            <person name="Takaki Y."/>
            <person name="Nagai Y."/>
            <person name="Toyoda A."/>
            <person name="Suzuki Y."/>
            <person name="Arimoto A."/>
            <person name="Ishii H."/>
            <person name="Satoh N."/>
            <person name="Nishiyama T."/>
            <person name="Hasebe M."/>
            <person name="Maruyama T."/>
            <person name="Minagawa J."/>
            <person name="Obokata J."/>
            <person name="Shigenobu S."/>
        </authorList>
    </citation>
    <scope>NUCLEOTIDE SEQUENCE [LARGE SCALE GENOMIC DNA]</scope>
</reference>
<gene>
    <name evidence="3" type="ORF">ElyMa_001203900</name>
</gene>
<dbReference type="Pfam" id="PF04727">
    <property type="entry name" value="ELMO_CED12"/>
    <property type="match status" value="1"/>
</dbReference>
<feature type="domain" description="ELMO" evidence="2">
    <location>
        <begin position="374"/>
        <end position="527"/>
    </location>
</feature>
<keyword evidence="4" id="KW-1185">Reference proteome</keyword>
<protein>
    <submittedName>
        <fullName evidence="3">ELMO domain-containing protein 3-like</fullName>
    </submittedName>
</protein>
<dbReference type="InterPro" id="IPR050868">
    <property type="entry name" value="ELMO_domain-containing"/>
</dbReference>
<name>A0AAV4I934_9GAST</name>
<dbReference type="Proteomes" id="UP000762676">
    <property type="component" value="Unassembled WGS sequence"/>
</dbReference>
<dbReference type="EMBL" id="BMAT01002374">
    <property type="protein sequence ID" value="GFS05604.1"/>
    <property type="molecule type" value="Genomic_DNA"/>
</dbReference>
<feature type="region of interest" description="Disordered" evidence="1">
    <location>
        <begin position="40"/>
        <end position="66"/>
    </location>
</feature>
<dbReference type="InterPro" id="IPR006816">
    <property type="entry name" value="ELMO_dom"/>
</dbReference>
<accession>A0AAV4I934</accession>
<feature type="compositionally biased region" description="Basic and acidic residues" evidence="1">
    <location>
        <begin position="152"/>
        <end position="165"/>
    </location>
</feature>
<dbReference type="PROSITE" id="PS51335">
    <property type="entry name" value="ELMO"/>
    <property type="match status" value="1"/>
</dbReference>
<organism evidence="3 4">
    <name type="scientific">Elysia marginata</name>
    <dbReference type="NCBI Taxonomy" id="1093978"/>
    <lineage>
        <taxon>Eukaryota</taxon>
        <taxon>Metazoa</taxon>
        <taxon>Spiralia</taxon>
        <taxon>Lophotrochozoa</taxon>
        <taxon>Mollusca</taxon>
        <taxon>Gastropoda</taxon>
        <taxon>Heterobranchia</taxon>
        <taxon>Euthyneura</taxon>
        <taxon>Panpulmonata</taxon>
        <taxon>Sacoglossa</taxon>
        <taxon>Placobranchoidea</taxon>
        <taxon>Plakobranchidae</taxon>
        <taxon>Elysia</taxon>
    </lineage>
</organism>